<dbReference type="AlphaFoldDB" id="W0V845"/>
<evidence type="ECO:0000313" key="2">
    <source>
        <dbReference type="Proteomes" id="UP000027604"/>
    </source>
</evidence>
<reference evidence="1 2" key="1">
    <citation type="journal article" date="2015" name="Genome Announc.">
        <title>Genome Sequence of Mushroom Soft-Rot Pathogen Janthinobacterium agaricidamnosum.</title>
        <authorList>
            <person name="Graupner K."/>
            <person name="Lackner G."/>
            <person name="Hertweck C."/>
        </authorList>
    </citation>
    <scope>NUCLEOTIDE SEQUENCE [LARGE SCALE GENOMIC DNA]</scope>
    <source>
        <strain evidence="2">NBRC 102515 / DSM 9628</strain>
    </source>
</reference>
<dbReference type="Proteomes" id="UP000027604">
    <property type="component" value="Chromosome I"/>
</dbReference>
<dbReference type="HOGENOM" id="CLU_3080720_0_0_4"/>
<dbReference type="EMBL" id="HG322949">
    <property type="protein sequence ID" value="CDG84056.1"/>
    <property type="molecule type" value="Genomic_DNA"/>
</dbReference>
<name>W0V845_9BURK</name>
<organism evidence="1 2">
    <name type="scientific">Janthinobacterium agaricidamnosum NBRC 102515 = DSM 9628</name>
    <dbReference type="NCBI Taxonomy" id="1349767"/>
    <lineage>
        <taxon>Bacteria</taxon>
        <taxon>Pseudomonadati</taxon>
        <taxon>Pseudomonadota</taxon>
        <taxon>Betaproteobacteria</taxon>
        <taxon>Burkholderiales</taxon>
        <taxon>Oxalobacteraceae</taxon>
        <taxon>Janthinobacterium</taxon>
    </lineage>
</organism>
<protein>
    <submittedName>
        <fullName evidence="1">Uncharacterized protein</fullName>
    </submittedName>
</protein>
<accession>W0V845</accession>
<dbReference type="KEGG" id="jag:GJA_3438"/>
<gene>
    <name evidence="1" type="ORF">GJA_3438</name>
</gene>
<keyword evidence="2" id="KW-1185">Reference proteome</keyword>
<dbReference type="STRING" id="1349767.GJA_3438"/>
<evidence type="ECO:0000313" key="1">
    <source>
        <dbReference type="EMBL" id="CDG84056.1"/>
    </source>
</evidence>
<proteinExistence type="predicted"/>
<sequence length="52" mass="5410">MSTAQPSLQSLPFRYHCRALDSSFGGNAGVTLRGAFQAMAVQRGGGPRTSPA</sequence>